<accession>A0A0W8G1X5</accession>
<gene>
    <name evidence="5" type="ORF">ASZ90_003131</name>
</gene>
<dbReference type="InterPro" id="IPR001000">
    <property type="entry name" value="GH10_dom"/>
</dbReference>
<reference evidence="5" key="1">
    <citation type="journal article" date="2015" name="Proc. Natl. Acad. Sci. U.S.A.">
        <title>Networks of energetic and metabolic interactions define dynamics in microbial communities.</title>
        <authorList>
            <person name="Embree M."/>
            <person name="Liu J.K."/>
            <person name="Al-Bassam M.M."/>
            <person name="Zengler K."/>
        </authorList>
    </citation>
    <scope>NUCLEOTIDE SEQUENCE</scope>
</reference>
<dbReference type="PANTHER" id="PTHR31490">
    <property type="entry name" value="GLYCOSYL HYDROLASE"/>
    <property type="match status" value="1"/>
</dbReference>
<keyword evidence="1 5" id="KW-0378">Hydrolase</keyword>
<dbReference type="EMBL" id="LNQE01000373">
    <property type="protein sequence ID" value="KUG27026.1"/>
    <property type="molecule type" value="Genomic_DNA"/>
</dbReference>
<dbReference type="PANTHER" id="PTHR31490:SF1">
    <property type="entry name" value="ENDO-1,4-BETA-XYLANASE 1"/>
    <property type="match status" value="1"/>
</dbReference>
<keyword evidence="3" id="KW-0624">Polysaccharide degradation</keyword>
<evidence type="ECO:0000259" key="4">
    <source>
        <dbReference type="PROSITE" id="PS51760"/>
    </source>
</evidence>
<keyword evidence="5" id="KW-0326">Glycosidase</keyword>
<evidence type="ECO:0000256" key="3">
    <source>
        <dbReference type="ARBA" id="ARBA00023326"/>
    </source>
</evidence>
<protein>
    <submittedName>
        <fullName evidence="5">Endo-1,4-beta-xylanase a</fullName>
        <ecNumber evidence="5">3.2.1.8</ecNumber>
    </submittedName>
</protein>
<evidence type="ECO:0000313" key="5">
    <source>
        <dbReference type="EMBL" id="KUG27026.1"/>
    </source>
</evidence>
<dbReference type="InterPro" id="IPR017853">
    <property type="entry name" value="GH"/>
</dbReference>
<dbReference type="PROSITE" id="PS51760">
    <property type="entry name" value="GH10_2"/>
    <property type="match status" value="1"/>
</dbReference>
<dbReference type="GO" id="GO:0045493">
    <property type="term" value="P:xylan catabolic process"/>
    <property type="evidence" value="ECO:0007669"/>
    <property type="project" value="UniProtKB-KW"/>
</dbReference>
<dbReference type="EC" id="3.2.1.8" evidence="5"/>
<proteinExistence type="predicted"/>
<name>A0A0W8G1X5_9ZZZZ</name>
<dbReference type="Gene3D" id="3.20.20.80">
    <property type="entry name" value="Glycosidases"/>
    <property type="match status" value="1"/>
</dbReference>
<dbReference type="Pfam" id="PF00331">
    <property type="entry name" value="Glyco_hydro_10"/>
    <property type="match status" value="1"/>
</dbReference>
<dbReference type="AlphaFoldDB" id="A0A0W8G1X5"/>
<evidence type="ECO:0000256" key="1">
    <source>
        <dbReference type="ARBA" id="ARBA00022801"/>
    </source>
</evidence>
<evidence type="ECO:0000256" key="2">
    <source>
        <dbReference type="ARBA" id="ARBA00023277"/>
    </source>
</evidence>
<dbReference type="SUPFAM" id="SSF51445">
    <property type="entry name" value="(Trans)glycosidases"/>
    <property type="match status" value="1"/>
</dbReference>
<organism evidence="5">
    <name type="scientific">hydrocarbon metagenome</name>
    <dbReference type="NCBI Taxonomy" id="938273"/>
    <lineage>
        <taxon>unclassified sequences</taxon>
        <taxon>metagenomes</taxon>
        <taxon>ecological metagenomes</taxon>
    </lineage>
</organism>
<feature type="domain" description="GH10" evidence="4">
    <location>
        <begin position="204"/>
        <end position="541"/>
    </location>
</feature>
<comment type="caution">
    <text evidence="5">The sequence shown here is derived from an EMBL/GenBank/DDBJ whole genome shotgun (WGS) entry which is preliminary data.</text>
</comment>
<keyword evidence="5" id="KW-0858">Xylan degradation</keyword>
<dbReference type="InterPro" id="IPR044846">
    <property type="entry name" value="GH10"/>
</dbReference>
<dbReference type="GO" id="GO:0031176">
    <property type="term" value="F:endo-1,4-beta-xylanase activity"/>
    <property type="evidence" value="ECO:0007669"/>
    <property type="project" value="UniProtKB-EC"/>
</dbReference>
<sequence>MRRRDFLRNTMITGVGLSVGSTILGAPTVLTPKRTGYNTEKGRLVFKPVFVQSGKGPHLLDWAYASDHNWDAFHSNITADNKGVVISDTEGTEKFGIDVRWHVENFGYIFITADNGGEFYTLPEKGKTKELNLNYELAKSRVYRNRKRKGNFEPSREVASLLDLSEQLLEDSNKSMSNEYKFSQFAQNSLYYAMVAGEKLELEKANSTILKTGYRPDFFIGCDARGYLQMDPDVFMELFTEAFNYATITHYLISEKYQNFETHEGKKQFNLRTALHKELRKKDITVEGRPLFWFYNTVTPDWLRNKSYDQLLKYVESHTKEVVGHYGDGMYAWEVVNEAHDWANELQLTPDQIVEVTKLACDVAKDTAPNVHRLINNCCPFAEYVQLKKWGELDAKYPQRTPVKFMKDLVDAEVDFTITGQQMYFPYRDLQDTIILIERHEQFGRPVQLTEVGASSGPTKASINDGRLGLSNEPYIWHRHWDQDLQADWLEGLYTLSYSKPWIEAVNWYDFVDPYSWIKEGGLLESPNGEKKESYNRIIELQKRWKSLGIKQG</sequence>
<keyword evidence="2" id="KW-0119">Carbohydrate metabolism</keyword>